<dbReference type="InParanoid" id="A0A7J8E049"/>
<dbReference type="PANTHER" id="PTHR10909:SF352">
    <property type="entry name" value="ACYL-COENZYME A OXIDASE-LIKE PROTEIN"/>
    <property type="match status" value="1"/>
</dbReference>
<reference evidence="4 5" key="1">
    <citation type="journal article" date="2020" name="Nature">
        <title>Six reference-quality genomes reveal evolution of bat adaptations.</title>
        <authorList>
            <person name="Jebb D."/>
            <person name="Huang Z."/>
            <person name="Pippel M."/>
            <person name="Hughes G.M."/>
            <person name="Lavrichenko K."/>
            <person name="Devanna P."/>
            <person name="Winkler S."/>
            <person name="Jermiin L.S."/>
            <person name="Skirmuntt E.C."/>
            <person name="Katzourakis A."/>
            <person name="Burkitt-Gray L."/>
            <person name="Ray D.A."/>
            <person name="Sullivan K.A.M."/>
            <person name="Roscito J.G."/>
            <person name="Kirilenko B.M."/>
            <person name="Davalos L.M."/>
            <person name="Corthals A.P."/>
            <person name="Power M.L."/>
            <person name="Jones G."/>
            <person name="Ransome R.D."/>
            <person name="Dechmann D.K.N."/>
            <person name="Locatelli A.G."/>
            <person name="Puechmaille S.J."/>
            <person name="Fedrigo O."/>
            <person name="Jarvis E.D."/>
            <person name="Hiller M."/>
            <person name="Vernes S.C."/>
            <person name="Myers E.W."/>
            <person name="Teeling E.C."/>
        </authorList>
    </citation>
    <scope>NUCLEOTIDE SEQUENCE [LARGE SCALE GENOMIC DNA]</scope>
    <source>
        <strain evidence="4">MMolMol1</strain>
        <tissue evidence="4">Muscle</tissue>
    </source>
</reference>
<dbReference type="GO" id="GO:0055088">
    <property type="term" value="P:lipid homeostasis"/>
    <property type="evidence" value="ECO:0007669"/>
    <property type="project" value="TreeGrafter"/>
</dbReference>
<dbReference type="SUPFAM" id="SSF56645">
    <property type="entry name" value="Acyl-CoA dehydrogenase NM domain-like"/>
    <property type="match status" value="1"/>
</dbReference>
<gene>
    <name evidence="4" type="ORF">HJG59_000215</name>
</gene>
<dbReference type="InterPro" id="IPR012258">
    <property type="entry name" value="Acyl-CoA_oxidase"/>
</dbReference>
<keyword evidence="2" id="KW-0285">Flavoprotein</keyword>
<name>A0A7J8E049_MOLMO</name>
<comment type="cofactor">
    <cofactor evidence="1">
        <name>FAD</name>
        <dbReference type="ChEBI" id="CHEBI:57692"/>
    </cofactor>
</comment>
<evidence type="ECO:0000256" key="2">
    <source>
        <dbReference type="ARBA" id="ARBA00022630"/>
    </source>
</evidence>
<comment type="caution">
    <text evidence="4">The sequence shown here is derived from an EMBL/GenBank/DDBJ whole genome shotgun (WGS) entry which is preliminary data.</text>
</comment>
<dbReference type="GO" id="GO:0003997">
    <property type="term" value="F:acyl-CoA oxidase activity"/>
    <property type="evidence" value="ECO:0007669"/>
    <property type="project" value="InterPro"/>
</dbReference>
<proteinExistence type="predicted"/>
<organism evidence="4 5">
    <name type="scientific">Molossus molossus</name>
    <name type="common">Pallas' mastiff bat</name>
    <name type="synonym">Vespertilio molossus</name>
    <dbReference type="NCBI Taxonomy" id="27622"/>
    <lineage>
        <taxon>Eukaryota</taxon>
        <taxon>Metazoa</taxon>
        <taxon>Chordata</taxon>
        <taxon>Craniata</taxon>
        <taxon>Vertebrata</taxon>
        <taxon>Euteleostomi</taxon>
        <taxon>Mammalia</taxon>
        <taxon>Eutheria</taxon>
        <taxon>Laurasiatheria</taxon>
        <taxon>Chiroptera</taxon>
        <taxon>Yangochiroptera</taxon>
        <taxon>Molossidae</taxon>
        <taxon>Molossus</taxon>
    </lineage>
</organism>
<dbReference type="GO" id="GO:0071949">
    <property type="term" value="F:FAD binding"/>
    <property type="evidence" value="ECO:0007669"/>
    <property type="project" value="InterPro"/>
</dbReference>
<dbReference type="Gene3D" id="2.40.110.10">
    <property type="entry name" value="Butyryl-CoA Dehydrogenase, subunit A, domain 2"/>
    <property type="match status" value="1"/>
</dbReference>
<evidence type="ECO:0000313" key="5">
    <source>
        <dbReference type="Proteomes" id="UP000550707"/>
    </source>
</evidence>
<dbReference type="GO" id="GO:0005777">
    <property type="term" value="C:peroxisome"/>
    <property type="evidence" value="ECO:0007669"/>
    <property type="project" value="InterPro"/>
</dbReference>
<dbReference type="GO" id="GO:0033540">
    <property type="term" value="P:fatty acid beta-oxidation using acyl-CoA oxidase"/>
    <property type="evidence" value="ECO:0007669"/>
    <property type="project" value="TreeGrafter"/>
</dbReference>
<accession>A0A7J8E049</accession>
<keyword evidence="3" id="KW-0274">FAD</keyword>
<dbReference type="InterPro" id="IPR046373">
    <property type="entry name" value="Acyl-CoA_Oxase/DH_mid-dom_sf"/>
</dbReference>
<dbReference type="GO" id="GO:0005504">
    <property type="term" value="F:fatty acid binding"/>
    <property type="evidence" value="ECO:0007669"/>
    <property type="project" value="TreeGrafter"/>
</dbReference>
<evidence type="ECO:0000256" key="1">
    <source>
        <dbReference type="ARBA" id="ARBA00001974"/>
    </source>
</evidence>
<dbReference type="PANTHER" id="PTHR10909">
    <property type="entry name" value="ELECTRON TRANSPORT OXIDOREDUCTASE"/>
    <property type="match status" value="1"/>
</dbReference>
<dbReference type="EMBL" id="JACASF010000015">
    <property type="protein sequence ID" value="KAF6428848.1"/>
    <property type="molecule type" value="Genomic_DNA"/>
</dbReference>
<dbReference type="Proteomes" id="UP000550707">
    <property type="component" value="Unassembled WGS sequence"/>
</dbReference>
<sequence>MFAMTERGHGSNVRGIQTEATFDLSTQELVIHTPCEDAEKMYIGNAMHGNYAAVFAQLVGTGGLKVVRTEHENHPFPSLLFTENPCMGPCLSCEGFSSAFTPKYTCW</sequence>
<dbReference type="InterPro" id="IPR009100">
    <property type="entry name" value="AcylCoA_DH/oxidase_NM_dom_sf"/>
</dbReference>
<dbReference type="AlphaFoldDB" id="A0A7J8E049"/>
<keyword evidence="5" id="KW-1185">Reference proteome</keyword>
<evidence type="ECO:0000256" key="3">
    <source>
        <dbReference type="ARBA" id="ARBA00022827"/>
    </source>
</evidence>
<protein>
    <submittedName>
        <fullName evidence="4">Acyl-CoA oxidase like</fullName>
    </submittedName>
</protein>
<evidence type="ECO:0000313" key="4">
    <source>
        <dbReference type="EMBL" id="KAF6428848.1"/>
    </source>
</evidence>